<organism evidence="2 3">
    <name type="scientific">Sclerotinia sclerotiorum (strain ATCC 18683 / 1980 / Ss-1)</name>
    <name type="common">White mold</name>
    <name type="synonym">Whetzelinia sclerotiorum</name>
    <dbReference type="NCBI Taxonomy" id="665079"/>
    <lineage>
        <taxon>Eukaryota</taxon>
        <taxon>Fungi</taxon>
        <taxon>Dikarya</taxon>
        <taxon>Ascomycota</taxon>
        <taxon>Pezizomycotina</taxon>
        <taxon>Leotiomycetes</taxon>
        <taxon>Helotiales</taxon>
        <taxon>Sclerotiniaceae</taxon>
        <taxon>Sclerotinia</taxon>
    </lineage>
</organism>
<dbReference type="Proteomes" id="UP000001312">
    <property type="component" value="Unassembled WGS sequence"/>
</dbReference>
<reference evidence="3" key="1">
    <citation type="journal article" date="2011" name="PLoS Genet.">
        <title>Genomic analysis of the necrotrophic fungal pathogens Sclerotinia sclerotiorum and Botrytis cinerea.</title>
        <authorList>
            <person name="Amselem J."/>
            <person name="Cuomo C.A."/>
            <person name="van Kan J.A."/>
            <person name="Viaud M."/>
            <person name="Benito E.P."/>
            <person name="Couloux A."/>
            <person name="Coutinho P.M."/>
            <person name="de Vries R.P."/>
            <person name="Dyer P.S."/>
            <person name="Fillinger S."/>
            <person name="Fournier E."/>
            <person name="Gout L."/>
            <person name="Hahn M."/>
            <person name="Kohn L."/>
            <person name="Lapalu N."/>
            <person name="Plummer K.M."/>
            <person name="Pradier J.M."/>
            <person name="Quevillon E."/>
            <person name="Sharon A."/>
            <person name="Simon A."/>
            <person name="ten Have A."/>
            <person name="Tudzynski B."/>
            <person name="Tudzynski P."/>
            <person name="Wincker P."/>
            <person name="Andrew M."/>
            <person name="Anthouard V."/>
            <person name="Beever R.E."/>
            <person name="Beffa R."/>
            <person name="Benoit I."/>
            <person name="Bouzid O."/>
            <person name="Brault B."/>
            <person name="Chen Z."/>
            <person name="Choquer M."/>
            <person name="Collemare J."/>
            <person name="Cotton P."/>
            <person name="Danchin E.G."/>
            <person name="Da Silva C."/>
            <person name="Gautier A."/>
            <person name="Giraud C."/>
            <person name="Giraud T."/>
            <person name="Gonzalez C."/>
            <person name="Grossetete S."/>
            <person name="Guldener U."/>
            <person name="Henrissat B."/>
            <person name="Howlett B.J."/>
            <person name="Kodira C."/>
            <person name="Kretschmer M."/>
            <person name="Lappartient A."/>
            <person name="Leroch M."/>
            <person name="Levis C."/>
            <person name="Mauceli E."/>
            <person name="Neuveglise C."/>
            <person name="Oeser B."/>
            <person name="Pearson M."/>
            <person name="Poulain J."/>
            <person name="Poussereau N."/>
            <person name="Quesneville H."/>
            <person name="Rascle C."/>
            <person name="Schumacher J."/>
            <person name="Segurens B."/>
            <person name="Sexton A."/>
            <person name="Silva E."/>
            <person name="Sirven C."/>
            <person name="Soanes D.M."/>
            <person name="Talbot N.J."/>
            <person name="Templeton M."/>
            <person name="Yandava C."/>
            <person name="Yarden O."/>
            <person name="Zeng Q."/>
            <person name="Rollins J.A."/>
            <person name="Lebrun M.H."/>
            <person name="Dickman M."/>
        </authorList>
    </citation>
    <scope>NUCLEOTIDE SEQUENCE [LARGE SCALE GENOMIC DNA]</scope>
    <source>
        <strain evidence="3">ATCC 18683 / 1980 / Ss-1</strain>
    </source>
</reference>
<sequence length="63" mass="7056">MIANDESTRSWRSYGRRKNNLSQGLKPSCRRFGQASLYGGYQPTIKFLITKTSGYVAHSAEGL</sequence>
<accession>A7E455</accession>
<evidence type="ECO:0000313" key="3">
    <source>
        <dbReference type="Proteomes" id="UP000001312"/>
    </source>
</evidence>
<evidence type="ECO:0000313" key="2">
    <source>
        <dbReference type="EMBL" id="EDN90677.1"/>
    </source>
</evidence>
<proteinExistence type="predicted"/>
<dbReference type="KEGG" id="ssl:SS1G_00077"/>
<name>A7E455_SCLS1</name>
<keyword evidence="3" id="KW-1185">Reference proteome</keyword>
<dbReference type="HOGENOM" id="CLU_2887146_0_0_1"/>
<feature type="region of interest" description="Disordered" evidence="1">
    <location>
        <begin position="1"/>
        <end position="25"/>
    </location>
</feature>
<dbReference type="EMBL" id="CH476621">
    <property type="protein sequence ID" value="EDN90677.1"/>
    <property type="molecule type" value="Genomic_DNA"/>
</dbReference>
<gene>
    <name evidence="2" type="ORF">SS1G_00077</name>
</gene>
<dbReference type="AlphaFoldDB" id="A7E455"/>
<evidence type="ECO:0000256" key="1">
    <source>
        <dbReference type="SAM" id="MobiDB-lite"/>
    </source>
</evidence>
<protein>
    <submittedName>
        <fullName evidence="2">Uncharacterized protein</fullName>
    </submittedName>
</protein>
<dbReference type="InParanoid" id="A7E455"/>
<dbReference type="RefSeq" id="XP_001597991.1">
    <property type="nucleotide sequence ID" value="XM_001597941.1"/>
</dbReference>
<dbReference type="GeneID" id="5494662"/>